<evidence type="ECO:0000259" key="14">
    <source>
        <dbReference type="Pfam" id="PF08212"/>
    </source>
</evidence>
<proteinExistence type="inferred from homology"/>
<reference evidence="15 16" key="1">
    <citation type="submission" date="2016-03" db="EMBL/GenBank/DDBJ databases">
        <authorList>
            <person name="Ploux O."/>
        </authorList>
    </citation>
    <scope>NUCLEOTIDE SEQUENCE [LARGE SCALE GENOMIC DNA]</scope>
    <source>
        <strain evidence="15 16">R-45378</strain>
    </source>
</reference>
<dbReference type="GO" id="GO:0009279">
    <property type="term" value="C:cell outer membrane"/>
    <property type="evidence" value="ECO:0007669"/>
    <property type="project" value="UniProtKB-SubCell"/>
</dbReference>
<dbReference type="OrthoDB" id="9793905at2"/>
<dbReference type="PANTHER" id="PTHR10612:SF34">
    <property type="entry name" value="APOLIPOPROTEIN D"/>
    <property type="match status" value="1"/>
</dbReference>
<dbReference type="RefSeq" id="WP_064040506.1">
    <property type="nucleotide sequence ID" value="NZ_LUUJ01000077.1"/>
</dbReference>
<comment type="similarity">
    <text evidence="2 12">Belongs to the calycin superfamily. Lipocalin family.</text>
</comment>
<evidence type="ECO:0000256" key="12">
    <source>
        <dbReference type="PIRNR" id="PIRNR036893"/>
    </source>
</evidence>
<feature type="lipid moiety-binding region" description="S-diacylglycerol cysteine" evidence="13">
    <location>
        <position position="17"/>
    </location>
</feature>
<dbReference type="PROSITE" id="PS00213">
    <property type="entry name" value="LIPOCALIN"/>
    <property type="match status" value="1"/>
</dbReference>
<dbReference type="Gene3D" id="2.40.128.20">
    <property type="match status" value="1"/>
</dbReference>
<evidence type="ECO:0000256" key="11">
    <source>
        <dbReference type="ARBA" id="ARBA00071217"/>
    </source>
</evidence>
<dbReference type="PIRSF" id="PIRSF036893">
    <property type="entry name" value="Lipocalin_ApoD"/>
    <property type="match status" value="1"/>
</dbReference>
<protein>
    <recommendedName>
        <fullName evidence="11 12">Outer membrane lipoprotein Blc</fullName>
    </recommendedName>
</protein>
<keyword evidence="5 12" id="KW-0446">Lipid-binding</keyword>
<comment type="subunit">
    <text evidence="3 12">Homodimer.</text>
</comment>
<evidence type="ECO:0000256" key="5">
    <source>
        <dbReference type="ARBA" id="ARBA00023121"/>
    </source>
</evidence>
<dbReference type="InterPro" id="IPR047202">
    <property type="entry name" value="Lipocalin_Blc-like_dom"/>
</dbReference>
<dbReference type="EMBL" id="LUUJ01000077">
    <property type="protein sequence ID" value="OAI16183.1"/>
    <property type="molecule type" value="Genomic_DNA"/>
</dbReference>
<gene>
    <name evidence="15" type="ORF">A1507_12290</name>
</gene>
<keyword evidence="4" id="KW-0732">Signal</keyword>
<dbReference type="PANTHER" id="PTHR10612">
    <property type="entry name" value="APOLIPOPROTEIN D"/>
    <property type="match status" value="1"/>
</dbReference>
<evidence type="ECO:0000256" key="1">
    <source>
        <dbReference type="ARBA" id="ARBA00004459"/>
    </source>
</evidence>
<evidence type="ECO:0000256" key="13">
    <source>
        <dbReference type="PIRSR" id="PIRSR036893-52"/>
    </source>
</evidence>
<keyword evidence="7 13" id="KW-0564">Palmitate</keyword>
<dbReference type="InterPro" id="IPR000566">
    <property type="entry name" value="Lipocln_cytosolic_FA-bd_dom"/>
</dbReference>
<accession>A0A177NFG2</accession>
<evidence type="ECO:0000256" key="7">
    <source>
        <dbReference type="ARBA" id="ARBA00023139"/>
    </source>
</evidence>
<dbReference type="GO" id="GO:0006950">
    <property type="term" value="P:response to stress"/>
    <property type="evidence" value="ECO:0007669"/>
    <property type="project" value="UniProtKB-ARBA"/>
</dbReference>
<dbReference type="AlphaFoldDB" id="A0A177NFG2"/>
<dbReference type="InterPro" id="IPR002446">
    <property type="entry name" value="Lipocalin_bac"/>
</dbReference>
<dbReference type="InterPro" id="IPR022271">
    <property type="entry name" value="Lipocalin_ApoD"/>
</dbReference>
<comment type="caution">
    <text evidence="15">The sequence shown here is derived from an EMBL/GenBank/DDBJ whole genome shotgun (WGS) entry which is preliminary data.</text>
</comment>
<dbReference type="PRINTS" id="PR01171">
    <property type="entry name" value="BCTLIPOCALIN"/>
</dbReference>
<sequence>MRLPAILIFTLLLLTGCTGIPEGVTVVDGFELPRYLGTWHEIARLDHSFERGLSDIRAEYSLREDGGVKVLNSGFDAETNQRRSAEGKAYFIDGPDRGRLKVSFFGPFYGAYNIIALDKANYQYAMVAGPDRSYLWILARTPELAQPTLDSLVDQARNLGFATDQLIFAAPRH</sequence>
<feature type="lipid moiety-binding region" description="N-palmitoyl cysteine" evidence="13">
    <location>
        <position position="17"/>
    </location>
</feature>
<evidence type="ECO:0000256" key="4">
    <source>
        <dbReference type="ARBA" id="ARBA00022729"/>
    </source>
</evidence>
<evidence type="ECO:0000256" key="8">
    <source>
        <dbReference type="ARBA" id="ARBA00023237"/>
    </source>
</evidence>
<dbReference type="InterPro" id="IPR012674">
    <property type="entry name" value="Calycin"/>
</dbReference>
<evidence type="ECO:0000256" key="3">
    <source>
        <dbReference type="ARBA" id="ARBA00011738"/>
    </source>
</evidence>
<organism evidence="15 16">
    <name type="scientific">Methylomonas koyamae</name>
    <dbReference type="NCBI Taxonomy" id="702114"/>
    <lineage>
        <taxon>Bacteria</taxon>
        <taxon>Pseudomonadati</taxon>
        <taxon>Pseudomonadota</taxon>
        <taxon>Gammaproteobacteria</taxon>
        <taxon>Methylococcales</taxon>
        <taxon>Methylococcaceae</taxon>
        <taxon>Methylomonas</taxon>
    </lineage>
</organism>
<dbReference type="CDD" id="cd19438">
    <property type="entry name" value="lipocalin_Blc-like"/>
    <property type="match status" value="1"/>
</dbReference>
<keyword evidence="8 12" id="KW-0998">Cell outer membrane</keyword>
<dbReference type="PROSITE" id="PS51257">
    <property type="entry name" value="PROKAR_LIPOPROTEIN"/>
    <property type="match status" value="1"/>
</dbReference>
<evidence type="ECO:0000256" key="10">
    <source>
        <dbReference type="ARBA" id="ARBA00057024"/>
    </source>
</evidence>
<dbReference type="InterPro" id="IPR022272">
    <property type="entry name" value="Lipocalin_CS"/>
</dbReference>
<feature type="domain" description="Lipocalin/cytosolic fatty-acid binding" evidence="14">
    <location>
        <begin position="31"/>
        <end position="170"/>
    </location>
</feature>
<evidence type="ECO:0000256" key="9">
    <source>
        <dbReference type="ARBA" id="ARBA00023288"/>
    </source>
</evidence>
<keyword evidence="9 12" id="KW-0449">Lipoprotein</keyword>
<evidence type="ECO:0000256" key="6">
    <source>
        <dbReference type="ARBA" id="ARBA00023136"/>
    </source>
</evidence>
<dbReference type="GO" id="GO:0008289">
    <property type="term" value="F:lipid binding"/>
    <property type="evidence" value="ECO:0007669"/>
    <property type="project" value="UniProtKB-UniRule"/>
</dbReference>
<evidence type="ECO:0000313" key="15">
    <source>
        <dbReference type="EMBL" id="OAI16183.1"/>
    </source>
</evidence>
<dbReference type="SUPFAM" id="SSF50814">
    <property type="entry name" value="Lipocalins"/>
    <property type="match status" value="1"/>
</dbReference>
<name>A0A177NFG2_9GAMM</name>
<dbReference type="FunFam" id="2.40.128.20:FF:000002">
    <property type="entry name" value="Outer membrane lipoprotein Blc"/>
    <property type="match status" value="1"/>
</dbReference>
<dbReference type="Proteomes" id="UP000077857">
    <property type="component" value="Unassembled WGS sequence"/>
</dbReference>
<keyword evidence="6 12" id="KW-0472">Membrane</keyword>
<evidence type="ECO:0000256" key="2">
    <source>
        <dbReference type="ARBA" id="ARBA00006889"/>
    </source>
</evidence>
<comment type="subcellular location">
    <subcellularLocation>
        <location evidence="1">Cell outer membrane</location>
        <topology evidence="1">Lipid-anchor</topology>
    </subcellularLocation>
</comment>
<dbReference type="Pfam" id="PF08212">
    <property type="entry name" value="Lipocalin_2"/>
    <property type="match status" value="1"/>
</dbReference>
<comment type="function">
    <text evidence="10 12">Involved in the storage or transport of lipids necessary for membrane maintenance under stressful conditions. Displays a binding preference for lysophospholipids.</text>
</comment>
<evidence type="ECO:0000313" key="16">
    <source>
        <dbReference type="Proteomes" id="UP000077857"/>
    </source>
</evidence>